<reference evidence="1 2" key="1">
    <citation type="submission" date="2015-09" db="EMBL/GenBank/DDBJ databases">
        <title>Trachymyrmex cornetzi WGS genome.</title>
        <authorList>
            <person name="Nygaard S."/>
            <person name="Hu H."/>
            <person name="Boomsma J."/>
            <person name="Zhang G."/>
        </authorList>
    </citation>
    <scope>NUCLEOTIDE SEQUENCE [LARGE SCALE GENOMIC DNA]</scope>
    <source>
        <strain evidence="1">Tcor2-1</strain>
        <tissue evidence="1">Whole body</tissue>
    </source>
</reference>
<evidence type="ECO:0000313" key="2">
    <source>
        <dbReference type="Proteomes" id="UP000078492"/>
    </source>
</evidence>
<dbReference type="Proteomes" id="UP000078492">
    <property type="component" value="Unassembled WGS sequence"/>
</dbReference>
<protein>
    <submittedName>
        <fullName evidence="1">Uncharacterized protein</fullName>
    </submittedName>
</protein>
<keyword evidence="2" id="KW-1185">Reference proteome</keyword>
<organism evidence="1 2">
    <name type="scientific">Trachymyrmex cornetzi</name>
    <dbReference type="NCBI Taxonomy" id="471704"/>
    <lineage>
        <taxon>Eukaryota</taxon>
        <taxon>Metazoa</taxon>
        <taxon>Ecdysozoa</taxon>
        <taxon>Arthropoda</taxon>
        <taxon>Hexapoda</taxon>
        <taxon>Insecta</taxon>
        <taxon>Pterygota</taxon>
        <taxon>Neoptera</taxon>
        <taxon>Endopterygota</taxon>
        <taxon>Hymenoptera</taxon>
        <taxon>Apocrita</taxon>
        <taxon>Aculeata</taxon>
        <taxon>Formicoidea</taxon>
        <taxon>Formicidae</taxon>
        <taxon>Myrmicinae</taxon>
        <taxon>Trachymyrmex</taxon>
    </lineage>
</organism>
<proteinExistence type="predicted"/>
<sequence length="58" mass="6993">MPKRRKEIKEKKRERKGEDERACRKLCNAIPIEFGRIYSVVCDKEMYVSTTPPFYVRI</sequence>
<evidence type="ECO:0000313" key="1">
    <source>
        <dbReference type="EMBL" id="KYN27702.1"/>
    </source>
</evidence>
<dbReference type="EMBL" id="KQ978881">
    <property type="protein sequence ID" value="KYN27702.1"/>
    <property type="molecule type" value="Genomic_DNA"/>
</dbReference>
<gene>
    <name evidence="1" type="ORF">ALC57_02766</name>
</gene>
<dbReference type="AlphaFoldDB" id="A0A195EIH8"/>
<accession>A0A195EIH8</accession>
<name>A0A195EIH8_9HYME</name>